<accession>M4SQG2</accession>
<dbReference type="Proteomes" id="UP000204048">
    <property type="component" value="Segment"/>
</dbReference>
<keyword evidence="2" id="KW-1185">Reference proteome</keyword>
<evidence type="ECO:0000313" key="2">
    <source>
        <dbReference type="Proteomes" id="UP000204048"/>
    </source>
</evidence>
<gene>
    <name evidence="1" type="ORF">PYDG_00013</name>
</gene>
<organism evidence="1 2">
    <name type="scientific">Pseudoalteromonas phage pYD6-A</name>
    <dbReference type="NCBI Taxonomy" id="754052"/>
    <lineage>
        <taxon>Viruses</taxon>
        <taxon>Duplodnaviria</taxon>
        <taxon>Heunggongvirae</taxon>
        <taxon>Uroviricota</taxon>
        <taxon>Caudoviricetes</taxon>
        <taxon>Schitoviridae</taxon>
        <taxon>Fuhrmanvirinae</taxon>
        <taxon>Matsuvirus</taxon>
        <taxon>Matsuvirus pYD6A</taxon>
    </lineage>
</organism>
<dbReference type="RefSeq" id="YP_007674223.1">
    <property type="nucleotide sequence ID" value="NC_020849.1"/>
</dbReference>
<protein>
    <submittedName>
        <fullName evidence="1">Uncharacterized protein</fullName>
    </submittedName>
</protein>
<dbReference type="EMBL" id="JF974296">
    <property type="protein sequence ID" value="AGH57545.1"/>
    <property type="molecule type" value="Genomic_DNA"/>
</dbReference>
<name>M4SQG2_9CAUD</name>
<dbReference type="GeneID" id="15010756"/>
<sequence>MNDHMKALVAVAKQCVNGMELDYSGYVKVCEEKGWEPAHPYFVERVIAVHRGQ</sequence>
<evidence type="ECO:0000313" key="1">
    <source>
        <dbReference type="EMBL" id="AGH57545.1"/>
    </source>
</evidence>
<reference evidence="1 2" key="1">
    <citation type="submission" date="2010-11" db="EMBL/GenBank/DDBJ databases">
        <title>The Genome Sequence of Pseudoalteromonas phage pYD6-A.</title>
        <authorList>
            <consortium name="The Broad Institute Genome Sequencing Platform"/>
            <person name="Henn M.R."/>
            <person name="Wolf A."/>
            <person name="Jost G."/>
            <person name="Levin J."/>
            <person name="Malboeuf C."/>
            <person name="Casali M."/>
            <person name="Russ C."/>
            <person name="Lennon N."/>
            <person name="Chapman S.B."/>
            <person name="Erlich R."/>
            <person name="Young S.K."/>
            <person name="Yandava C."/>
            <person name="Zeng Q."/>
            <person name="Alvarado L."/>
            <person name="Anderson S."/>
            <person name="Berlin A."/>
            <person name="Chen Z."/>
            <person name="Freedman E."/>
            <person name="Gellesch M."/>
            <person name="Goldberg J."/>
            <person name="Green L."/>
            <person name="Griggs A."/>
            <person name="Gujja S."/>
            <person name="Heilman E.R."/>
            <person name="Heiman D."/>
            <person name="Hollinger A."/>
            <person name="Howarth C."/>
            <person name="Larson L."/>
            <person name="Mehta T."/>
            <person name="Pearson M."/>
            <person name="Roberts A."/>
            <person name="Ryan E."/>
            <person name="Saif S."/>
            <person name="Shea T."/>
            <person name="Shenoy N."/>
            <person name="Sisk P."/>
            <person name="Stolte C."/>
            <person name="Sykes S."/>
            <person name="White J."/>
            <person name="Haas B."/>
            <person name="Nusbaum C."/>
            <person name="Birren B."/>
        </authorList>
    </citation>
    <scope>NUCLEOTIDE SEQUENCE [LARGE SCALE GENOMIC DNA]</scope>
    <source>
        <strain evidence="2">pYD6-A</strain>
    </source>
</reference>
<proteinExistence type="predicted"/>
<dbReference type="KEGG" id="vg:15010756"/>